<keyword evidence="1" id="KW-0472">Membrane</keyword>
<gene>
    <name evidence="2" type="ORF">BX591_1128</name>
</gene>
<dbReference type="OrthoDB" id="7324255at2"/>
<dbReference type="Proteomes" id="UP000248918">
    <property type="component" value="Unassembled WGS sequence"/>
</dbReference>
<dbReference type="RefSeq" id="WP_111932805.1">
    <property type="nucleotide sequence ID" value="NZ_CADFFP010000015.1"/>
</dbReference>
<dbReference type="EMBL" id="QLTK01000012">
    <property type="protein sequence ID" value="RAS27801.1"/>
    <property type="molecule type" value="Genomic_DNA"/>
</dbReference>
<dbReference type="CDD" id="cd20746">
    <property type="entry name" value="FIX_Ntox15_NUC_DUF4112_RhsA-like"/>
    <property type="match status" value="1"/>
</dbReference>
<evidence type="ECO:0000313" key="2">
    <source>
        <dbReference type="EMBL" id="RAS27801.1"/>
    </source>
</evidence>
<evidence type="ECO:0000256" key="1">
    <source>
        <dbReference type="SAM" id="Phobius"/>
    </source>
</evidence>
<sequence length="515" mass="56563">MSWSLEDFKKTSLDVGQWCWGTLQGAFNEKQTISQVITDAAIGMIPLVGDVTAARDLLSVSIHLSTDPRKREAIMEWVLLVILVFALIPVVGGVIKGVGRLALRAEGIVAKDHALLAEVIQFLNRMGHGDAPKWLQALNIAQYESQVLTKLKDFCATVQLAIRKSLEARVGKLLPEVWRSKIEQVSAGFAALQEMADRMVPKALREFEAKLKTLQNMLYRGEIHEIATGGMPKVRREAEAYLEERRLAREIRRGRFPSSECLADEGKIEARLTTKYQSKIDQGWPDILKDRGKIASYGKDQVFTKVATFSGEISAIGSQELAGKKLYRAFGNPSKHAPYPGGSKAGGRQPAFWGLGEAPKSAEEWRTRSAVLDEWNGNGFLAIVHLPADLPSHMDLKAWSGQIAEQYGDAVPTQYLEGGGQQLIVDLGELADEITAAGELLKQGKLPPAISKNGVIVELRATNWTNIEDVYGYSKFDENVRGAARTRRLGTEEIQTKVSNSGATAAARAANSDNR</sequence>
<protein>
    <submittedName>
        <fullName evidence="2">Uncharacterized protein</fullName>
    </submittedName>
</protein>
<keyword evidence="1" id="KW-0812">Transmembrane</keyword>
<feature type="transmembrane region" description="Helical" evidence="1">
    <location>
        <begin position="77"/>
        <end position="95"/>
    </location>
</feature>
<keyword evidence="1" id="KW-1133">Transmembrane helix</keyword>
<comment type="caution">
    <text evidence="2">The sequence shown here is derived from an EMBL/GenBank/DDBJ whole genome shotgun (WGS) entry which is preliminary data.</text>
</comment>
<dbReference type="InterPro" id="IPR049802">
    <property type="entry name" value="RhsC-like_FIX"/>
</dbReference>
<reference evidence="2 3" key="1">
    <citation type="submission" date="2018-06" db="EMBL/GenBank/DDBJ databases">
        <title>Genomic Encyclopedia of Type Strains, Phase III (KMG-III): the genomes of soil and plant-associated and newly described type strains.</title>
        <authorList>
            <person name="Whitman W."/>
        </authorList>
    </citation>
    <scope>NUCLEOTIDE SEQUENCE [LARGE SCALE GENOMIC DNA]</scope>
    <source>
        <strain evidence="2 3">LMG 23644</strain>
    </source>
</reference>
<name>A0A329C1W5_9BURK</name>
<dbReference type="AlphaFoldDB" id="A0A329C1W5"/>
<organism evidence="2 3">
    <name type="scientific">Paraburkholderia bryophila</name>
    <dbReference type="NCBI Taxonomy" id="420952"/>
    <lineage>
        <taxon>Bacteria</taxon>
        <taxon>Pseudomonadati</taxon>
        <taxon>Pseudomonadota</taxon>
        <taxon>Betaproteobacteria</taxon>
        <taxon>Burkholderiales</taxon>
        <taxon>Burkholderiaceae</taxon>
        <taxon>Paraburkholderia</taxon>
    </lineage>
</organism>
<proteinExistence type="predicted"/>
<evidence type="ECO:0000313" key="3">
    <source>
        <dbReference type="Proteomes" id="UP000248918"/>
    </source>
</evidence>
<accession>A0A329C1W5</accession>